<evidence type="ECO:0000313" key="11">
    <source>
        <dbReference type="Proteomes" id="UP000663828"/>
    </source>
</evidence>
<dbReference type="Gene3D" id="1.25.40.10">
    <property type="entry name" value="Tetratricopeptide repeat domain"/>
    <property type="match status" value="1"/>
</dbReference>
<dbReference type="EMBL" id="CAJNOR010001909">
    <property type="protein sequence ID" value="CAF1218445.1"/>
    <property type="molecule type" value="Genomic_DNA"/>
</dbReference>
<evidence type="ECO:0000256" key="4">
    <source>
        <dbReference type="ARBA" id="ARBA00022787"/>
    </source>
</evidence>
<comment type="function">
    <text evidence="8">Involved in the fragmentation of the mitochondrial network and its perinuclear clustering.</text>
</comment>
<comment type="domain">
    <text evidence="8">The C-terminus is required for mitochondrial localization, while the N-terminus is necessary for mitochondrial fission.</text>
</comment>
<reference evidence="10" key="1">
    <citation type="submission" date="2021-02" db="EMBL/GenBank/DDBJ databases">
        <authorList>
            <person name="Nowell W R."/>
        </authorList>
    </citation>
    <scope>NUCLEOTIDE SEQUENCE</scope>
</reference>
<feature type="transmembrane region" description="Helical" evidence="9">
    <location>
        <begin position="127"/>
        <end position="160"/>
    </location>
</feature>
<evidence type="ECO:0000256" key="8">
    <source>
        <dbReference type="PIRNR" id="PIRNR008835"/>
    </source>
</evidence>
<dbReference type="GO" id="GO:0016559">
    <property type="term" value="P:peroxisome fission"/>
    <property type="evidence" value="ECO:0007669"/>
    <property type="project" value="TreeGrafter"/>
</dbReference>
<dbReference type="GO" id="GO:0043653">
    <property type="term" value="P:mitochondrial fragmentation involved in apoptotic process"/>
    <property type="evidence" value="ECO:0007669"/>
    <property type="project" value="TreeGrafter"/>
</dbReference>
<dbReference type="PANTHER" id="PTHR13247">
    <property type="entry name" value="TETRATRICOPEPTIDE REPEAT PROTEIN 11 TPR REPEAT PROTEIN 11"/>
    <property type="match status" value="1"/>
</dbReference>
<organism evidence="10 11">
    <name type="scientific">Adineta ricciae</name>
    <name type="common">Rotifer</name>
    <dbReference type="NCBI Taxonomy" id="249248"/>
    <lineage>
        <taxon>Eukaryota</taxon>
        <taxon>Metazoa</taxon>
        <taxon>Spiralia</taxon>
        <taxon>Gnathifera</taxon>
        <taxon>Rotifera</taxon>
        <taxon>Eurotatoria</taxon>
        <taxon>Bdelloidea</taxon>
        <taxon>Adinetida</taxon>
        <taxon>Adinetidae</taxon>
        <taxon>Adineta</taxon>
    </lineage>
</organism>
<evidence type="ECO:0000256" key="6">
    <source>
        <dbReference type="ARBA" id="ARBA00023128"/>
    </source>
</evidence>
<dbReference type="GO" id="GO:0000422">
    <property type="term" value="P:autophagy of mitochondrion"/>
    <property type="evidence" value="ECO:0007669"/>
    <property type="project" value="TreeGrafter"/>
</dbReference>
<dbReference type="PANTHER" id="PTHR13247:SF0">
    <property type="entry name" value="MITOCHONDRIAL FISSION 1 PROTEIN"/>
    <property type="match status" value="1"/>
</dbReference>
<dbReference type="PIRSF" id="PIRSF008835">
    <property type="entry name" value="TPR_repeat_11_Fis1"/>
    <property type="match status" value="1"/>
</dbReference>
<evidence type="ECO:0000256" key="1">
    <source>
        <dbReference type="ARBA" id="ARBA00004572"/>
    </source>
</evidence>
<name>A0A814XLF4_ADIRI</name>
<dbReference type="InterPro" id="IPR016543">
    <property type="entry name" value="Fis1"/>
</dbReference>
<protein>
    <recommendedName>
        <fullName evidence="8">Mitochondrial fission 1 protein</fullName>
    </recommendedName>
</protein>
<dbReference type="GO" id="GO:0000266">
    <property type="term" value="P:mitochondrial fission"/>
    <property type="evidence" value="ECO:0007669"/>
    <property type="project" value="UniProtKB-UniRule"/>
</dbReference>
<keyword evidence="4 8" id="KW-1000">Mitochondrion outer membrane</keyword>
<comment type="similarity">
    <text evidence="2 8">Belongs to the FIS1 family.</text>
</comment>
<comment type="caution">
    <text evidence="10">The sequence shown here is derived from an EMBL/GenBank/DDBJ whole genome shotgun (WGS) entry which is preliminary data.</text>
</comment>
<dbReference type="GO" id="GO:0005778">
    <property type="term" value="C:peroxisomal membrane"/>
    <property type="evidence" value="ECO:0007669"/>
    <property type="project" value="TreeGrafter"/>
</dbReference>
<evidence type="ECO:0000256" key="5">
    <source>
        <dbReference type="ARBA" id="ARBA00022989"/>
    </source>
</evidence>
<dbReference type="InterPro" id="IPR033745">
    <property type="entry name" value="Fis1_cytosol"/>
</dbReference>
<dbReference type="InterPro" id="IPR011990">
    <property type="entry name" value="TPR-like_helical_dom_sf"/>
</dbReference>
<evidence type="ECO:0000256" key="9">
    <source>
        <dbReference type="SAM" id="Phobius"/>
    </source>
</evidence>
<dbReference type="GO" id="GO:0005741">
    <property type="term" value="C:mitochondrial outer membrane"/>
    <property type="evidence" value="ECO:0007669"/>
    <property type="project" value="UniProtKB-SubCell"/>
</dbReference>
<evidence type="ECO:0000256" key="7">
    <source>
        <dbReference type="ARBA" id="ARBA00023136"/>
    </source>
</evidence>
<dbReference type="Pfam" id="PF14852">
    <property type="entry name" value="Fis1_TPR_N"/>
    <property type="match status" value="1"/>
</dbReference>
<dbReference type="InterPro" id="IPR028058">
    <property type="entry name" value="Fis1_TPR_N"/>
</dbReference>
<sequence length="163" mass="17929">MEETKLLLDDVLSPAEIERYRAVYEKAKEANRVTDENKFSFAYCLVRSKAKSDIHAGLSLLRELYDGTKSDEIKRDYIYYLAFGNARLGEFEVALKFLDAILHLEPGNHQAKKLKDEVTRRMDRDGYVGMGIAAGAGALLIGGVGGLLFAGGLTAAAIALLKK</sequence>
<comment type="subcellular location">
    <subcellularLocation>
        <location evidence="1">Mitochondrion outer membrane</location>
        <topology evidence="1">Single-pass membrane protein</topology>
    </subcellularLocation>
</comment>
<dbReference type="Proteomes" id="UP000663828">
    <property type="component" value="Unassembled WGS sequence"/>
</dbReference>
<proteinExistence type="inferred from homology"/>
<keyword evidence="5 9" id="KW-1133">Transmembrane helix</keyword>
<dbReference type="CDD" id="cd12212">
    <property type="entry name" value="Fis1"/>
    <property type="match status" value="1"/>
</dbReference>
<accession>A0A814XLF4</accession>
<dbReference type="SUPFAM" id="SSF48452">
    <property type="entry name" value="TPR-like"/>
    <property type="match status" value="1"/>
</dbReference>
<evidence type="ECO:0000256" key="2">
    <source>
        <dbReference type="ARBA" id="ARBA00008937"/>
    </source>
</evidence>
<dbReference type="InterPro" id="IPR028061">
    <property type="entry name" value="Fis1_TPR_C"/>
</dbReference>
<keyword evidence="11" id="KW-1185">Reference proteome</keyword>
<keyword evidence="6 8" id="KW-0496">Mitochondrion</keyword>
<dbReference type="Pfam" id="PF14853">
    <property type="entry name" value="Fis1_TPR_C"/>
    <property type="match status" value="1"/>
</dbReference>
<dbReference type="AlphaFoldDB" id="A0A814XLF4"/>
<keyword evidence="7 8" id="KW-0472">Membrane</keyword>
<keyword evidence="3 9" id="KW-0812">Transmembrane</keyword>
<evidence type="ECO:0000256" key="3">
    <source>
        <dbReference type="ARBA" id="ARBA00022692"/>
    </source>
</evidence>
<gene>
    <name evidence="10" type="ORF">XAT740_LOCUS24575</name>
</gene>
<evidence type="ECO:0000313" key="10">
    <source>
        <dbReference type="EMBL" id="CAF1218445.1"/>
    </source>
</evidence>